<dbReference type="OrthoDB" id="10574162at2759"/>
<evidence type="ECO:0000256" key="1">
    <source>
        <dbReference type="SAM" id="MobiDB-lite"/>
    </source>
</evidence>
<evidence type="ECO:0000313" key="3">
    <source>
        <dbReference type="EMBL" id="KAA0193708.1"/>
    </source>
</evidence>
<dbReference type="Proteomes" id="UP000728185">
    <property type="component" value="Unassembled WGS sequence"/>
</dbReference>
<evidence type="ECO:0000256" key="2">
    <source>
        <dbReference type="SAM" id="SignalP"/>
    </source>
</evidence>
<feature type="chain" id="PRO_5034307585" evidence="2">
    <location>
        <begin position="27"/>
        <end position="229"/>
    </location>
</feature>
<sequence length="229" mass="23919">MIIACWGGHFIVEIPIFLIQASSTDAISGSQTGTLLTDANGNTIPVVQVVSQAGGLTLPIVQDANGTRTQIIQLQRPTLLLQQSGPVLAANSVGAVLTGVDEPIYTIQPQTSILTAGISGTNAASSQLLFSFTDPTECVITEENDGQQQETMTSQSEVVTAVGVESVAVSDLAGTSEVATKASVPDIHSGELHYSSHSEYSSNPPEVNRINTDSRLDSSNKVLNVEAPE</sequence>
<name>A0A8E0RZG0_9TREM</name>
<evidence type="ECO:0000313" key="4">
    <source>
        <dbReference type="Proteomes" id="UP000728185"/>
    </source>
</evidence>
<feature type="signal peptide" evidence="2">
    <location>
        <begin position="1"/>
        <end position="26"/>
    </location>
</feature>
<protein>
    <submittedName>
        <fullName evidence="3">Nuclear transcription factor Y subunit gamma</fullName>
    </submittedName>
</protein>
<dbReference type="EMBL" id="LUCM01004864">
    <property type="protein sequence ID" value="KAA0193708.1"/>
    <property type="molecule type" value="Genomic_DNA"/>
</dbReference>
<gene>
    <name evidence="3" type="ORF">FBUS_11305</name>
</gene>
<reference evidence="3" key="1">
    <citation type="submission" date="2019-05" db="EMBL/GenBank/DDBJ databases">
        <title>Annotation for the trematode Fasciolopsis buski.</title>
        <authorList>
            <person name="Choi Y.-J."/>
        </authorList>
    </citation>
    <scope>NUCLEOTIDE SEQUENCE</scope>
    <source>
        <strain evidence="3">HT</strain>
        <tissue evidence="3">Whole worm</tissue>
    </source>
</reference>
<comment type="caution">
    <text evidence="3">The sequence shown here is derived from an EMBL/GenBank/DDBJ whole genome shotgun (WGS) entry which is preliminary data.</text>
</comment>
<accession>A0A8E0RZG0</accession>
<proteinExistence type="predicted"/>
<keyword evidence="4" id="KW-1185">Reference proteome</keyword>
<organism evidence="3 4">
    <name type="scientific">Fasciolopsis buskii</name>
    <dbReference type="NCBI Taxonomy" id="27845"/>
    <lineage>
        <taxon>Eukaryota</taxon>
        <taxon>Metazoa</taxon>
        <taxon>Spiralia</taxon>
        <taxon>Lophotrochozoa</taxon>
        <taxon>Platyhelminthes</taxon>
        <taxon>Trematoda</taxon>
        <taxon>Digenea</taxon>
        <taxon>Plagiorchiida</taxon>
        <taxon>Echinostomata</taxon>
        <taxon>Echinostomatoidea</taxon>
        <taxon>Fasciolidae</taxon>
        <taxon>Fasciolopsis</taxon>
    </lineage>
</organism>
<dbReference type="AlphaFoldDB" id="A0A8E0RZG0"/>
<feature type="region of interest" description="Disordered" evidence="1">
    <location>
        <begin position="192"/>
        <end position="229"/>
    </location>
</feature>
<keyword evidence="2" id="KW-0732">Signal</keyword>